<comment type="caution">
    <text evidence="1">The sequence shown here is derived from an EMBL/GenBank/DDBJ whole genome shotgun (WGS) entry which is preliminary data.</text>
</comment>
<name>A0A645DIH1_9ZZZZ</name>
<organism evidence="1">
    <name type="scientific">bioreactor metagenome</name>
    <dbReference type="NCBI Taxonomy" id="1076179"/>
    <lineage>
        <taxon>unclassified sequences</taxon>
        <taxon>metagenomes</taxon>
        <taxon>ecological metagenomes</taxon>
    </lineage>
</organism>
<dbReference type="EMBL" id="VSSQ01036519">
    <property type="protein sequence ID" value="MPM89025.1"/>
    <property type="molecule type" value="Genomic_DNA"/>
</dbReference>
<accession>A0A645DIH1</accession>
<gene>
    <name evidence="1" type="ORF">SDC9_136133</name>
</gene>
<protein>
    <submittedName>
        <fullName evidence="1">Uncharacterized protein</fullName>
    </submittedName>
</protein>
<sequence>MELSLFKSNTLWKCYIFIILLIVSKSHSSACIFYCIFNSAVFIATLPLIASMVKYYNLRSTSIQTILYNCGNKKRISICRQLRFFVPSNIWFHNYLLSSLYKSGHSAHCLNCFFIHCFRFATHNSNKVIFFRCNNALFCKKIRRLQFNCTSNTA</sequence>
<proteinExistence type="predicted"/>
<evidence type="ECO:0000313" key="1">
    <source>
        <dbReference type="EMBL" id="MPM89025.1"/>
    </source>
</evidence>
<reference evidence="1" key="1">
    <citation type="submission" date="2019-08" db="EMBL/GenBank/DDBJ databases">
        <authorList>
            <person name="Kucharzyk K."/>
            <person name="Murdoch R.W."/>
            <person name="Higgins S."/>
            <person name="Loffler F."/>
        </authorList>
    </citation>
    <scope>NUCLEOTIDE SEQUENCE</scope>
</reference>
<dbReference type="AlphaFoldDB" id="A0A645DIH1"/>